<name>F2S7U3_TRIT1</name>
<dbReference type="InterPro" id="IPR021851">
    <property type="entry name" value="DUF3455"/>
</dbReference>
<dbReference type="OrthoDB" id="1859733at2759"/>
<feature type="chain" id="PRO_5003285822" description="Malate dehydrogenase" evidence="1">
    <location>
        <begin position="20"/>
        <end position="269"/>
    </location>
</feature>
<accession>F2S7U3</accession>
<dbReference type="AlphaFoldDB" id="F2S7U3"/>
<protein>
    <recommendedName>
        <fullName evidence="4">Malate dehydrogenase</fullName>
    </recommendedName>
</protein>
<evidence type="ECO:0000313" key="3">
    <source>
        <dbReference type="Proteomes" id="UP000009172"/>
    </source>
</evidence>
<organism evidence="2 3">
    <name type="scientific">Trichophyton tonsurans (strain CBS 112818)</name>
    <name type="common">Scalp ringworm fungus</name>
    <dbReference type="NCBI Taxonomy" id="647933"/>
    <lineage>
        <taxon>Eukaryota</taxon>
        <taxon>Fungi</taxon>
        <taxon>Dikarya</taxon>
        <taxon>Ascomycota</taxon>
        <taxon>Pezizomycotina</taxon>
        <taxon>Eurotiomycetes</taxon>
        <taxon>Eurotiomycetidae</taxon>
        <taxon>Onygenales</taxon>
        <taxon>Arthrodermataceae</taxon>
        <taxon>Trichophyton</taxon>
    </lineage>
</organism>
<dbReference type="PANTHER" id="PTHR35567">
    <property type="entry name" value="MALATE DEHYDROGENASE (AFU_ORTHOLOGUE AFUA_2G13800)"/>
    <property type="match status" value="1"/>
</dbReference>
<dbReference type="Pfam" id="PF11937">
    <property type="entry name" value="DUF3455"/>
    <property type="match status" value="1"/>
</dbReference>
<keyword evidence="3" id="KW-1185">Reference proteome</keyword>
<evidence type="ECO:0000313" key="2">
    <source>
        <dbReference type="EMBL" id="EGD99642.1"/>
    </source>
</evidence>
<dbReference type="Proteomes" id="UP000009172">
    <property type="component" value="Unassembled WGS sequence"/>
</dbReference>
<proteinExistence type="predicted"/>
<evidence type="ECO:0000256" key="1">
    <source>
        <dbReference type="SAM" id="SignalP"/>
    </source>
</evidence>
<feature type="signal peptide" evidence="1">
    <location>
        <begin position="1"/>
        <end position="19"/>
    </location>
</feature>
<evidence type="ECO:0008006" key="4">
    <source>
        <dbReference type="Google" id="ProtNLM"/>
    </source>
</evidence>
<gene>
    <name evidence="2" type="ORF">TESG_06986</name>
</gene>
<dbReference type="EMBL" id="GG698524">
    <property type="protein sequence ID" value="EGD99642.1"/>
    <property type="molecule type" value="Genomic_DNA"/>
</dbReference>
<dbReference type="HOGENOM" id="CLU_1035075_0_0_1"/>
<keyword evidence="1" id="KW-0732">Signal</keyword>
<sequence>MHILHLLVPLLVAVPITQGAAIRHKPQPTNLPPALKELESLGPLSHCDISTRQLPKRGYPPELPNPEANLRLKYITFGVGTQNYTCAGGATKPIPVGAVATLYDGSCLNNIHARAMSILNYISLHTSVSSAAWVLENFLKMPKLGQHYFTGGRPFFDLTTRGGSDKAYVSVVANVPAPSGLDVPWLRLNKLEGSALQRVEGGLLYSRLAIPRNTGCMVKGHTDYRTVYAVAFCYTAWGVVYYSLSGLATVVTEATLFYMTSNIEGSVAK</sequence>
<reference evidence="3" key="1">
    <citation type="journal article" date="2012" name="MBio">
        <title>Comparative genome analysis of Trichophyton rubrum and related dermatophytes reveals candidate genes involved in infection.</title>
        <authorList>
            <person name="Martinez D.A."/>
            <person name="Oliver B.G."/>
            <person name="Graeser Y."/>
            <person name="Goldberg J.M."/>
            <person name="Li W."/>
            <person name="Martinez-Rossi N.M."/>
            <person name="Monod M."/>
            <person name="Shelest E."/>
            <person name="Barton R.C."/>
            <person name="Birch E."/>
            <person name="Brakhage A.A."/>
            <person name="Chen Z."/>
            <person name="Gurr S.J."/>
            <person name="Heiman D."/>
            <person name="Heitman J."/>
            <person name="Kosti I."/>
            <person name="Rossi A."/>
            <person name="Saif S."/>
            <person name="Samalova M."/>
            <person name="Saunders C.W."/>
            <person name="Shea T."/>
            <person name="Summerbell R.C."/>
            <person name="Xu J."/>
            <person name="Young S."/>
            <person name="Zeng Q."/>
            <person name="Birren B.W."/>
            <person name="Cuomo C.A."/>
            <person name="White T.C."/>
        </authorList>
    </citation>
    <scope>NUCLEOTIDE SEQUENCE [LARGE SCALE GENOMIC DNA]</scope>
    <source>
        <strain evidence="3">CBS 112818</strain>
    </source>
</reference>
<dbReference type="PANTHER" id="PTHR35567:SF1">
    <property type="entry name" value="CONSERVED FUNGAL PROTEIN (AFU_ORTHOLOGUE AFUA_1G14230)"/>
    <property type="match status" value="1"/>
</dbReference>